<dbReference type="EMBL" id="JYDU01000163">
    <property type="protein sequence ID" value="KRX90491.1"/>
    <property type="molecule type" value="Genomic_DNA"/>
</dbReference>
<dbReference type="Proteomes" id="UP000054815">
    <property type="component" value="Unassembled WGS sequence"/>
</dbReference>
<proteinExistence type="predicted"/>
<gene>
    <name evidence="1" type="ORF">T4E_4979</name>
</gene>
<accession>A0A0V0XRG3</accession>
<comment type="caution">
    <text evidence="1">The sequence shown here is derived from an EMBL/GenBank/DDBJ whole genome shotgun (WGS) entry which is preliminary data.</text>
</comment>
<protein>
    <submittedName>
        <fullName evidence="1">Uncharacterized protein</fullName>
    </submittedName>
</protein>
<sequence length="90" mass="9744">MSSGSTPSVLARARGQWSEDCFSPTLVFVILSVTIQSHILCKTFVIHLLRSQAGCFITSSHDAGRISGLRLYCNLAVSFQYTSVDSSKAS</sequence>
<evidence type="ECO:0000313" key="1">
    <source>
        <dbReference type="EMBL" id="KRX90491.1"/>
    </source>
</evidence>
<dbReference type="AlphaFoldDB" id="A0A0V0XRG3"/>
<organism evidence="1 2">
    <name type="scientific">Trichinella pseudospiralis</name>
    <name type="common">Parasitic roundworm</name>
    <dbReference type="NCBI Taxonomy" id="6337"/>
    <lineage>
        <taxon>Eukaryota</taxon>
        <taxon>Metazoa</taxon>
        <taxon>Ecdysozoa</taxon>
        <taxon>Nematoda</taxon>
        <taxon>Enoplea</taxon>
        <taxon>Dorylaimia</taxon>
        <taxon>Trichinellida</taxon>
        <taxon>Trichinellidae</taxon>
        <taxon>Trichinella</taxon>
    </lineage>
</organism>
<name>A0A0V0XRG3_TRIPS</name>
<reference evidence="1 2" key="1">
    <citation type="submission" date="2015-01" db="EMBL/GenBank/DDBJ databases">
        <title>Evolution of Trichinella species and genotypes.</title>
        <authorList>
            <person name="Korhonen P.K."/>
            <person name="Edoardo P."/>
            <person name="Giuseppe L.R."/>
            <person name="Gasser R.B."/>
        </authorList>
    </citation>
    <scope>NUCLEOTIDE SEQUENCE [LARGE SCALE GENOMIC DNA]</scope>
    <source>
        <strain evidence="1">ISS141</strain>
    </source>
</reference>
<evidence type="ECO:0000313" key="2">
    <source>
        <dbReference type="Proteomes" id="UP000054815"/>
    </source>
</evidence>